<protein>
    <submittedName>
        <fullName evidence="2">Uncharacterized protein DUF1402</fullName>
    </submittedName>
</protein>
<gene>
    <name evidence="2" type="ORF">C8N35_10143</name>
</gene>
<name>A0A2T5VE32_9HYPH</name>
<evidence type="ECO:0000313" key="3">
    <source>
        <dbReference type="Proteomes" id="UP000244081"/>
    </source>
</evidence>
<proteinExistence type="predicted"/>
<dbReference type="OrthoDB" id="7673021at2"/>
<dbReference type="Proteomes" id="UP000244081">
    <property type="component" value="Unassembled WGS sequence"/>
</dbReference>
<evidence type="ECO:0000256" key="1">
    <source>
        <dbReference type="SAM" id="SignalP"/>
    </source>
</evidence>
<sequence length="340" mass="38264">MRLSRLCQALQTARVCFLRSAVAGSLLLALVAASMFAPSASQAGGLTDVPTGNRNATQPNIPFASARRTAALKSSYDRKFEKVLGVLRRDRRLLSSIKQVAARYKIDPVHMIGAIVGEHTYNYDTLDSAQGYYIKAAAYAGLDISFQYGKEPVEAFVKRKQFARCHSDKMQRNSNVKWSCYERVWNNSFRGRTVDTVSYPNQTFNQTFFQPLFAGQSFGLGQLTPLTILKMSDRVHKVSGFEKLEPSDALEIYQAAMDPDKSLHYMAAVIQDAIEAYKDVAKVDISTNPGITATLYNVGAPWERAMRYNRARQQGKVRWPEENYYGWLVNDRLKDLQALL</sequence>
<keyword evidence="1" id="KW-0732">Signal</keyword>
<keyword evidence="3" id="KW-1185">Reference proteome</keyword>
<comment type="caution">
    <text evidence="2">The sequence shown here is derived from an EMBL/GenBank/DDBJ whole genome shotgun (WGS) entry which is preliminary data.</text>
</comment>
<dbReference type="EMBL" id="QAYG01000001">
    <property type="protein sequence ID" value="PTW62011.1"/>
    <property type="molecule type" value="Genomic_DNA"/>
</dbReference>
<dbReference type="AlphaFoldDB" id="A0A2T5VE32"/>
<dbReference type="Pfam" id="PF07182">
    <property type="entry name" value="DUF1402"/>
    <property type="match status" value="1"/>
</dbReference>
<feature type="signal peptide" evidence="1">
    <location>
        <begin position="1"/>
        <end position="43"/>
    </location>
</feature>
<reference evidence="2 3" key="1">
    <citation type="submission" date="2018-04" db="EMBL/GenBank/DDBJ databases">
        <title>Genomic Encyclopedia of Archaeal and Bacterial Type Strains, Phase II (KMG-II): from individual species to whole genera.</title>
        <authorList>
            <person name="Goeker M."/>
        </authorList>
    </citation>
    <scope>NUCLEOTIDE SEQUENCE [LARGE SCALE GENOMIC DNA]</scope>
    <source>
        <strain evidence="2 3">DSM 23382</strain>
    </source>
</reference>
<accession>A0A2T5VE32</accession>
<feature type="chain" id="PRO_5015656503" evidence="1">
    <location>
        <begin position="44"/>
        <end position="340"/>
    </location>
</feature>
<dbReference type="InterPro" id="IPR009842">
    <property type="entry name" value="DUF1402"/>
</dbReference>
<organism evidence="2 3">
    <name type="scientific">Breoghania corrubedonensis</name>
    <dbReference type="NCBI Taxonomy" id="665038"/>
    <lineage>
        <taxon>Bacteria</taxon>
        <taxon>Pseudomonadati</taxon>
        <taxon>Pseudomonadota</taxon>
        <taxon>Alphaproteobacteria</taxon>
        <taxon>Hyphomicrobiales</taxon>
        <taxon>Stappiaceae</taxon>
        <taxon>Breoghania</taxon>
    </lineage>
</organism>
<evidence type="ECO:0000313" key="2">
    <source>
        <dbReference type="EMBL" id="PTW62011.1"/>
    </source>
</evidence>